<accession>A0A2H9T441</accession>
<keyword evidence="1" id="KW-0812">Transmembrane</keyword>
<keyword evidence="1" id="KW-1133">Transmembrane helix</keyword>
<dbReference type="InterPro" id="IPR043502">
    <property type="entry name" value="DNA/RNA_pol_sf"/>
</dbReference>
<dbReference type="Gene3D" id="3.60.10.10">
    <property type="entry name" value="Endonuclease/exonuclease/phosphatase"/>
    <property type="match status" value="1"/>
</dbReference>
<dbReference type="InterPro" id="IPR036691">
    <property type="entry name" value="Endo/exonu/phosph_ase_sf"/>
</dbReference>
<evidence type="ECO:0000256" key="1">
    <source>
        <dbReference type="SAM" id="Phobius"/>
    </source>
</evidence>
<comment type="caution">
    <text evidence="3">The sequence shown here is derived from an EMBL/GenBank/DDBJ whole genome shotgun (WGS) entry which is preliminary data.</text>
</comment>
<dbReference type="CDD" id="cd01650">
    <property type="entry name" value="RT_nLTR_like"/>
    <property type="match status" value="1"/>
</dbReference>
<keyword evidence="1" id="KW-0472">Membrane</keyword>
<dbReference type="SUPFAM" id="SSF56219">
    <property type="entry name" value="DNase I-like"/>
    <property type="match status" value="1"/>
</dbReference>
<feature type="transmembrane region" description="Helical" evidence="1">
    <location>
        <begin position="30"/>
        <end position="55"/>
    </location>
</feature>
<dbReference type="Pfam" id="PF03372">
    <property type="entry name" value="Exo_endo_phos"/>
    <property type="match status" value="1"/>
</dbReference>
<dbReference type="SUPFAM" id="SSF56672">
    <property type="entry name" value="DNA/RNA polymerases"/>
    <property type="match status" value="1"/>
</dbReference>
<dbReference type="PROSITE" id="PS50878">
    <property type="entry name" value="RT_POL"/>
    <property type="match status" value="1"/>
</dbReference>
<dbReference type="PANTHER" id="PTHR33332">
    <property type="entry name" value="REVERSE TRANSCRIPTASE DOMAIN-CONTAINING PROTEIN"/>
    <property type="match status" value="1"/>
</dbReference>
<gene>
    <name evidence="3" type="ORF">CI610_03077</name>
</gene>
<dbReference type="GO" id="GO:0003824">
    <property type="term" value="F:catalytic activity"/>
    <property type="evidence" value="ECO:0007669"/>
    <property type="project" value="InterPro"/>
</dbReference>
<organism evidence="3">
    <name type="scientific">invertebrate metagenome</name>
    <dbReference type="NCBI Taxonomy" id="1711999"/>
    <lineage>
        <taxon>unclassified sequences</taxon>
        <taxon>metagenomes</taxon>
        <taxon>organismal metagenomes</taxon>
    </lineage>
</organism>
<dbReference type="InterPro" id="IPR005135">
    <property type="entry name" value="Endo/exonuclease/phosphatase"/>
</dbReference>
<evidence type="ECO:0000259" key="2">
    <source>
        <dbReference type="PROSITE" id="PS50878"/>
    </source>
</evidence>
<sequence>MGNDFMGHRVAIGNFYAKAYRYMIFRLRSVFFHFKIFVFLTNVLKSTIAVCVNLLKNYRKTYMSNNYFLLILILLLLQHMDIESNPGPVEGELSVFHLNIRSVRNKLEYIENIAGEYDVICLTETHLDVEVPSSELLLDGFHHPFRLDRNFAGGGILVYVNEVLKVSRIVDLERPDTEILWLQIYLPEKSILIGTVYRSSFHTNQFWENLQASISDAVEISSNVILLGDLNVDMLTMSQNHVLSDIINSFNFINVINEPTRISPTRSSLLDPILVSESISYTYSSVVSTENVVTDHQGCVVYISVPSFQKLTYKRKIWLYKRGDYVLFNRLVEEYDWDTLFATCNSVNSASERFTEIFLDFARRSIPHKEITVRPNDKPWMSSDLRKNMRARDRFRKIAKRTNHPRDIAKFKNQRNKVNNMKKYARQSFYENVGNLIEFYHSSDPKNYWRLVKRLMGNSETSRPIPTLVDPISERLLVDDKAKCNALNDYFCSITSIDDNNNDVPLLEPKTESSFELPVISQNDISDVLMNLKLGKASGSDEISHHMLKYTAKTVCRPLELLFNLSLSTGIYPDTWKFAKVIPLFKKGDRHSPSNYRPISLLSSVGKTFERVIFKYLHNYFLENSLFYQYQSGFMPGHSTVYQLIDLYHNICLDLEEKKHSCLVFCDISKAFDRVWHKGLLVKLKSYGICGNFLSWIENYLTNRRQKVFINNCYSDFGLIHAGVPQGSILGPLFFLIFINDISEILQSTARLFADDTSLKVSSSSCLEIQTVLNRDLDALNRWASTWLVTFNPNKTEVIFISNSDNVDEDLELIFDGHFLNFSSKHRHLGVTLNSDAKWVDHINEIYKSAMGKVNILRKLKYTLKRDALLRIYKTYILPVLEYACEVWDGCTSSDSEKLEKVQREAARIITGLPLFARNESLYSETGLELLSVRRKRRKLQLVYKMDRHQTPNYITNLLPSTVGENRQGLRNNEKYRIPNFRLSITNQSFLPSSLTMWNSIHSDIRSMPFSAFKSALAPNLPCSVPPYYLIGDRKLNIIHTKLRHECSSLNHDLYRSNLVQNSNCVNCGYYCENAYHFFFECQSYTNARVVLLNHLSDLDINISLRLLLFGNENMSLDLNCVVFNKVQNFIKSSGRF</sequence>
<evidence type="ECO:0000313" key="3">
    <source>
        <dbReference type="EMBL" id="PJE77993.1"/>
    </source>
</evidence>
<name>A0A2H9T441_9ZZZZ</name>
<feature type="transmembrane region" description="Helical" evidence="1">
    <location>
        <begin position="62"/>
        <end position="80"/>
    </location>
</feature>
<dbReference type="EMBL" id="NSIT01000300">
    <property type="protein sequence ID" value="PJE77993.1"/>
    <property type="molecule type" value="Genomic_DNA"/>
</dbReference>
<proteinExistence type="predicted"/>
<dbReference type="AlphaFoldDB" id="A0A2H9T441"/>
<feature type="domain" description="Reverse transcriptase" evidence="2">
    <location>
        <begin position="565"/>
        <end position="833"/>
    </location>
</feature>
<protein>
    <recommendedName>
        <fullName evidence="2">Reverse transcriptase domain-containing protein</fullName>
    </recommendedName>
</protein>
<dbReference type="Pfam" id="PF00078">
    <property type="entry name" value="RVT_1"/>
    <property type="match status" value="1"/>
</dbReference>
<reference evidence="3" key="1">
    <citation type="journal article" date="2017" name="Appl. Environ. Microbiol.">
        <title>Molecular characterization of an Endozoicomonas-like organism causing infection in king scallop Pecten maximus L.</title>
        <authorList>
            <person name="Cano I."/>
            <person name="van Aerle R."/>
            <person name="Ross S."/>
            <person name="Verner-Jeffreys D.W."/>
            <person name="Paley R.K."/>
            <person name="Rimmer G."/>
            <person name="Ryder D."/>
            <person name="Hooper P."/>
            <person name="Stone D."/>
            <person name="Feist S.W."/>
        </authorList>
    </citation>
    <scope>NUCLEOTIDE SEQUENCE</scope>
</reference>
<dbReference type="InterPro" id="IPR000477">
    <property type="entry name" value="RT_dom"/>
</dbReference>